<dbReference type="EMBL" id="CP002826">
    <property type="protein sequence ID" value="AEI06706.1"/>
    <property type="molecule type" value="Genomic_DNA"/>
</dbReference>
<evidence type="ECO:0000256" key="2">
    <source>
        <dbReference type="ARBA" id="ARBA00022630"/>
    </source>
</evidence>
<dbReference type="PANTHER" id="PTHR43374:SF1">
    <property type="entry name" value="FLAVIN PRENYLTRANSFERASE PAD1, MITOCHONDRIAL"/>
    <property type="match status" value="1"/>
</dbReference>
<evidence type="ECO:0000313" key="10">
    <source>
        <dbReference type="Proteomes" id="UP000007730"/>
    </source>
</evidence>
<evidence type="ECO:0000256" key="3">
    <source>
        <dbReference type="ARBA" id="ARBA00022643"/>
    </source>
</evidence>
<feature type="binding site" evidence="7">
    <location>
        <begin position="21"/>
        <end position="23"/>
    </location>
    <ligand>
        <name>FMN</name>
        <dbReference type="ChEBI" id="CHEBI:58210"/>
    </ligand>
</feature>
<evidence type="ECO:0000256" key="6">
    <source>
        <dbReference type="ARBA" id="ARBA00060793"/>
    </source>
</evidence>
<dbReference type="SUPFAM" id="SSF52507">
    <property type="entry name" value="Homo-oligomeric flavin-containing Cys decarboxylases, HFCD"/>
    <property type="match status" value="1"/>
</dbReference>
<feature type="binding site" evidence="7">
    <location>
        <position position="133"/>
    </location>
    <ligand>
        <name>FMN</name>
        <dbReference type="ChEBI" id="CHEBI:58210"/>
    </ligand>
</feature>
<feature type="binding site" evidence="7">
    <location>
        <begin position="98"/>
        <end position="101"/>
    </location>
    <ligand>
        <name>FMN</name>
        <dbReference type="ChEBI" id="CHEBI:58210"/>
    </ligand>
</feature>
<feature type="binding site" evidence="7">
    <location>
        <position position="47"/>
    </location>
    <ligand>
        <name>FMN</name>
        <dbReference type="ChEBI" id="CHEBI:58210"/>
    </ligand>
</feature>
<comment type="similarity">
    <text evidence="6 7">Belongs to the UbiX/PAD1 family.</text>
</comment>
<accession>F8BVK1</accession>
<comment type="catalytic activity">
    <reaction evidence="5 7">
        <text>dimethylallyl phosphate + FMNH2 = prenylated FMNH2 + phosphate</text>
        <dbReference type="Rhea" id="RHEA:37743"/>
        <dbReference type="ChEBI" id="CHEBI:43474"/>
        <dbReference type="ChEBI" id="CHEBI:57618"/>
        <dbReference type="ChEBI" id="CHEBI:87467"/>
        <dbReference type="ChEBI" id="CHEBI:88052"/>
        <dbReference type="EC" id="2.5.1.129"/>
    </reaction>
</comment>
<organism evidence="9 10">
    <name type="scientific">Afipia carboxidovorans (strain ATCC 49405 / DSM 1227 / KCTC 32145 / OM5)</name>
    <name type="common">Oligotropha carboxidovorans</name>
    <dbReference type="NCBI Taxonomy" id="504832"/>
    <lineage>
        <taxon>Bacteria</taxon>
        <taxon>Pseudomonadati</taxon>
        <taxon>Pseudomonadota</taxon>
        <taxon>Alphaproteobacteria</taxon>
        <taxon>Hyphomicrobiales</taxon>
        <taxon>Nitrobacteraceae</taxon>
        <taxon>Afipia</taxon>
    </lineage>
</organism>
<dbReference type="EC" id="2.5.1.129" evidence="7"/>
<keyword evidence="2 7" id="KW-0285">Flavoprotein</keyword>
<dbReference type="OrthoDB" id="9781577at2"/>
<dbReference type="NCBIfam" id="TIGR00421">
    <property type="entry name" value="ubiX_pad"/>
    <property type="match status" value="1"/>
</dbReference>
<dbReference type="KEGG" id="ocg:OCA5_c19980"/>
<keyword evidence="4 7" id="KW-0808">Transferase</keyword>
<protein>
    <recommendedName>
        <fullName evidence="7">Flavin prenyltransferase UbiX</fullName>
        <ecNumber evidence="7">2.5.1.129</ecNumber>
    </recommendedName>
</protein>
<dbReference type="PATRIC" id="fig|504832.7.peg.2116"/>
<dbReference type="eggNOG" id="COG0163">
    <property type="taxonomic scope" value="Bacteria"/>
</dbReference>
<comment type="function">
    <text evidence="7">Flavin prenyltransferase that catalyzes the synthesis of the prenylated FMN cofactor (prenyl-FMN) for 4-hydroxy-3-polyprenylbenzoic acid decarboxylase UbiD. The prenyltransferase is metal-independent and links a dimethylallyl moiety from dimethylallyl monophosphate (DMAP) to the flavin N5 and C6 atoms of FMN.</text>
</comment>
<feature type="binding site" evidence="7">
    <location>
        <position position="179"/>
    </location>
    <ligand>
        <name>dimethylallyl phosphate</name>
        <dbReference type="ChEBI" id="CHEBI:88052"/>
    </ligand>
</feature>
<evidence type="ECO:0000256" key="1">
    <source>
        <dbReference type="ARBA" id="ARBA00022602"/>
    </source>
</evidence>
<keyword evidence="1 7" id="KW-0637">Prenyltransferase</keyword>
<feature type="binding site" evidence="7">
    <location>
        <position position="163"/>
    </location>
    <ligand>
        <name>dimethylallyl phosphate</name>
        <dbReference type="ChEBI" id="CHEBI:88052"/>
    </ligand>
</feature>
<reference evidence="9 10" key="1">
    <citation type="journal article" date="2011" name="J. Bacteriol.">
        <title>Complete genome sequences of the chemolithoautotrophic Oligotropha carboxidovorans strains OM4 and OM5.</title>
        <authorList>
            <person name="Volland S."/>
            <person name="Rachinger M."/>
            <person name="Strittmatter A."/>
            <person name="Daniel R."/>
            <person name="Gottschalk G."/>
            <person name="Meyer O."/>
        </authorList>
    </citation>
    <scope>NUCLEOTIDE SEQUENCE [LARGE SCALE GENOMIC DNA]</scope>
    <source>
        <strain evidence="10">ATCC 49405 / DSM 1227 / KCTC 32145 / OM5</strain>
    </source>
</reference>
<dbReference type="InterPro" id="IPR003382">
    <property type="entry name" value="Flavoprotein"/>
</dbReference>
<sequence length="206" mass="21998">MALNSAMSDRKRPRLVVGITGASGAIYGVRLLELLKDNGIETHLIISRAATITIPYETNLKISEIESLATVVHPIDDVGATCSSGSFRTLGMIVAPCSIKTMSEIATGTTGNLIARAADVALKERRRVVLLLRETPLHLGHIRSMAAVTEAGAIVYPPVPAFYARPRTLEEMVDHTLGRVLDLFDLDVGAVKAWAGGKSRPDASSP</sequence>
<dbReference type="FunFam" id="3.40.50.1950:FF:000001">
    <property type="entry name" value="Flavin prenyltransferase UbiX"/>
    <property type="match status" value="1"/>
</dbReference>
<keyword evidence="3 7" id="KW-0288">FMN</keyword>
<dbReference type="HOGENOM" id="CLU_074522_0_1_5"/>
<keyword evidence="9" id="KW-0456">Lyase</keyword>
<evidence type="ECO:0000256" key="7">
    <source>
        <dbReference type="HAMAP-Rule" id="MF_01984"/>
    </source>
</evidence>
<evidence type="ECO:0000256" key="5">
    <source>
        <dbReference type="ARBA" id="ARBA00050612"/>
    </source>
</evidence>
<evidence type="ECO:0000313" key="9">
    <source>
        <dbReference type="EMBL" id="AEI06706.1"/>
    </source>
</evidence>
<dbReference type="InterPro" id="IPR004507">
    <property type="entry name" value="UbiX-like"/>
</dbReference>
<comment type="caution">
    <text evidence="7">Lacks conserved residue(s) required for the propagation of feature annotation.</text>
</comment>
<name>F8BVK1_AFIC5</name>
<dbReference type="STRING" id="504832.OCA5_c19980"/>
<feature type="domain" description="Flavoprotein" evidence="8">
    <location>
        <begin position="14"/>
        <end position="183"/>
    </location>
</feature>
<dbReference type="AlphaFoldDB" id="F8BVK1"/>
<keyword evidence="10" id="KW-1185">Reference proteome</keyword>
<dbReference type="Proteomes" id="UP000007730">
    <property type="component" value="Chromosome"/>
</dbReference>
<dbReference type="InterPro" id="IPR036551">
    <property type="entry name" value="Flavin_trans-like"/>
</dbReference>
<dbReference type="NCBIfam" id="NF004685">
    <property type="entry name" value="PRK06029.1"/>
    <property type="match status" value="1"/>
</dbReference>
<dbReference type="Gene3D" id="3.40.50.1950">
    <property type="entry name" value="Flavin prenyltransferase-like"/>
    <property type="match status" value="1"/>
</dbReference>
<evidence type="ECO:0000256" key="4">
    <source>
        <dbReference type="ARBA" id="ARBA00022679"/>
    </source>
</evidence>
<dbReference type="HAMAP" id="MF_01984">
    <property type="entry name" value="ubiX_pad"/>
    <property type="match status" value="1"/>
</dbReference>
<dbReference type="GO" id="GO:0106141">
    <property type="term" value="F:flavin prenyltransferase activity"/>
    <property type="evidence" value="ECO:0007669"/>
    <property type="project" value="UniProtKB-EC"/>
</dbReference>
<gene>
    <name evidence="7" type="primary">ubiX</name>
    <name evidence="9" type="ordered locus">OCA5_c19980</name>
</gene>
<dbReference type="GO" id="GO:0016831">
    <property type="term" value="F:carboxy-lyase activity"/>
    <property type="evidence" value="ECO:0007669"/>
    <property type="project" value="TreeGrafter"/>
</dbReference>
<dbReference type="PANTHER" id="PTHR43374">
    <property type="entry name" value="FLAVIN PRENYLTRANSFERASE"/>
    <property type="match status" value="1"/>
</dbReference>
<proteinExistence type="inferred from homology"/>
<evidence type="ECO:0000259" key="8">
    <source>
        <dbReference type="Pfam" id="PF02441"/>
    </source>
</evidence>
<dbReference type="Pfam" id="PF02441">
    <property type="entry name" value="Flavoprotein"/>
    <property type="match status" value="1"/>
</dbReference>